<dbReference type="InterPro" id="IPR019681">
    <property type="entry name" value="DUF2530"/>
</dbReference>
<evidence type="ECO:0000313" key="3">
    <source>
        <dbReference type="EMBL" id="EOR72622.1"/>
    </source>
</evidence>
<dbReference type="EMBL" id="AOSG01000007">
    <property type="protein sequence ID" value="EOR72622.1"/>
    <property type="molecule type" value="Genomic_DNA"/>
</dbReference>
<feature type="transmembrane region" description="Helical" evidence="2">
    <location>
        <begin position="47"/>
        <end position="66"/>
    </location>
</feature>
<keyword evidence="4" id="KW-1185">Reference proteome</keyword>
<dbReference type="Proteomes" id="UP000014184">
    <property type="component" value="Unassembled WGS sequence"/>
</dbReference>
<evidence type="ECO:0000256" key="1">
    <source>
        <dbReference type="SAM" id="MobiDB-lite"/>
    </source>
</evidence>
<feature type="compositionally biased region" description="Low complexity" evidence="1">
    <location>
        <begin position="84"/>
        <end position="104"/>
    </location>
</feature>
<feature type="transmembrane region" description="Helical" evidence="2">
    <location>
        <begin position="16"/>
        <end position="35"/>
    </location>
</feature>
<organism evidence="3 4">
    <name type="scientific">Thermobifida fusca TM51</name>
    <dbReference type="NCBI Taxonomy" id="1169414"/>
    <lineage>
        <taxon>Bacteria</taxon>
        <taxon>Bacillati</taxon>
        <taxon>Actinomycetota</taxon>
        <taxon>Actinomycetes</taxon>
        <taxon>Streptosporangiales</taxon>
        <taxon>Nocardiopsidaceae</taxon>
        <taxon>Thermobifida</taxon>
    </lineage>
</organism>
<dbReference type="Pfam" id="PF10745">
    <property type="entry name" value="DUF2530"/>
    <property type="match status" value="1"/>
</dbReference>
<proteinExistence type="predicted"/>
<sequence length="114" mass="12728">MRKPRQPDPEVHESDYRIPAAVGTAAWTIALIVLLLQGDRIPEDSRWWIWVCVTGIALGVFGFWYVPRLLRSRAEAEERRRAQRAASGSDRSSSPPSDSASDPATGKVSRQSRP</sequence>
<feature type="region of interest" description="Disordered" evidence="1">
    <location>
        <begin position="77"/>
        <end position="114"/>
    </location>
</feature>
<dbReference type="RefSeq" id="WP_011290686.1">
    <property type="nucleotide sequence ID" value="NZ_AOSG01000007.1"/>
</dbReference>
<protein>
    <recommendedName>
        <fullName evidence="5">DUF2530 domain-containing protein</fullName>
    </recommendedName>
</protein>
<evidence type="ECO:0008006" key="5">
    <source>
        <dbReference type="Google" id="ProtNLM"/>
    </source>
</evidence>
<reference evidence="3 4" key="1">
    <citation type="journal article" date="2013" name="Genome Announc.">
        <title>Draft Genome Sequence of the Lignocellulose Decomposer Thermobifida fusca Strain TM51.</title>
        <authorList>
            <person name="Toth A."/>
            <person name="Barna T."/>
            <person name="Nagy I."/>
            <person name="Horvath B."/>
            <person name="Nagy I."/>
            <person name="Tancsics A."/>
            <person name="Kriszt B."/>
            <person name="Baka E."/>
            <person name="Fekete C."/>
            <person name="Kukolya J."/>
        </authorList>
    </citation>
    <scope>NUCLEOTIDE SEQUENCE [LARGE SCALE GENOMIC DNA]</scope>
    <source>
        <strain evidence="3 4">TM51</strain>
    </source>
</reference>
<accession>A0A9P2TCC7</accession>
<evidence type="ECO:0000313" key="4">
    <source>
        <dbReference type="Proteomes" id="UP000014184"/>
    </source>
</evidence>
<gene>
    <name evidence="3" type="ORF">TM51_01530</name>
</gene>
<keyword evidence="2" id="KW-0812">Transmembrane</keyword>
<keyword evidence="2" id="KW-1133">Transmembrane helix</keyword>
<dbReference type="AlphaFoldDB" id="A0A9P2TCC7"/>
<comment type="caution">
    <text evidence="3">The sequence shown here is derived from an EMBL/GenBank/DDBJ whole genome shotgun (WGS) entry which is preliminary data.</text>
</comment>
<evidence type="ECO:0000256" key="2">
    <source>
        <dbReference type="SAM" id="Phobius"/>
    </source>
</evidence>
<name>A0A9P2TCC7_THEFU</name>
<keyword evidence="2" id="KW-0472">Membrane</keyword>